<accession>H1XZ15</accession>
<evidence type="ECO:0000256" key="2">
    <source>
        <dbReference type="ARBA" id="ARBA00022803"/>
    </source>
</evidence>
<dbReference type="RefSeq" id="WP_006929315.1">
    <property type="nucleotide sequence ID" value="NZ_CM001402.1"/>
</dbReference>
<dbReference type="SMART" id="SM00028">
    <property type="entry name" value="TPR"/>
    <property type="match status" value="4"/>
</dbReference>
<organism evidence="5 6">
    <name type="scientific">Caldithrix abyssi DSM 13497</name>
    <dbReference type="NCBI Taxonomy" id="880073"/>
    <lineage>
        <taxon>Bacteria</taxon>
        <taxon>Pseudomonadati</taxon>
        <taxon>Calditrichota</taxon>
        <taxon>Calditrichia</taxon>
        <taxon>Calditrichales</taxon>
        <taxon>Calditrichaceae</taxon>
        <taxon>Caldithrix</taxon>
    </lineage>
</organism>
<dbReference type="Pfam" id="PF00515">
    <property type="entry name" value="TPR_1"/>
    <property type="match status" value="1"/>
</dbReference>
<feature type="repeat" description="TPR" evidence="3">
    <location>
        <begin position="22"/>
        <end position="55"/>
    </location>
</feature>
<sequence precursor="true">MRWLIINLFLIFLIAPLMADSVRGKVNKGNEYYKQGKYEQALAQYQDALLDDPLNETALFNKGNALYKLKKYKEAIEAYQKVVGSENLNLSARAFYNIGNCYFQENKLKESIEAYKKALELNPDDYQAKYNLELARARLKEMADKQQQQNKDQNKPPEPSEFAKKLKKQAEKLVDQRRYKDAYDLMMQGLQKDKTVAAFQSFIKRIKDVVDILGGQEL</sequence>
<reference evidence="5 6" key="1">
    <citation type="submission" date="2011-09" db="EMBL/GenBank/DDBJ databases">
        <title>The permanent draft genome of Caldithrix abyssi DSM 13497.</title>
        <authorList>
            <consortium name="US DOE Joint Genome Institute (JGI-PGF)"/>
            <person name="Lucas S."/>
            <person name="Han J."/>
            <person name="Lapidus A."/>
            <person name="Bruce D."/>
            <person name="Goodwin L."/>
            <person name="Pitluck S."/>
            <person name="Peters L."/>
            <person name="Kyrpides N."/>
            <person name="Mavromatis K."/>
            <person name="Ivanova N."/>
            <person name="Mikhailova N."/>
            <person name="Chertkov O."/>
            <person name="Detter J.C."/>
            <person name="Tapia R."/>
            <person name="Han C."/>
            <person name="Land M."/>
            <person name="Hauser L."/>
            <person name="Markowitz V."/>
            <person name="Cheng J.-F."/>
            <person name="Hugenholtz P."/>
            <person name="Woyke T."/>
            <person name="Wu D."/>
            <person name="Spring S."/>
            <person name="Brambilla E."/>
            <person name="Klenk H.-P."/>
            <person name="Eisen J.A."/>
        </authorList>
    </citation>
    <scope>NUCLEOTIDE SEQUENCE [LARGE SCALE GENOMIC DNA]</scope>
    <source>
        <strain evidence="5 6">DSM 13497</strain>
    </source>
</reference>
<dbReference type="GO" id="GO:0060090">
    <property type="term" value="F:molecular adaptor activity"/>
    <property type="evidence" value="ECO:0007669"/>
    <property type="project" value="TreeGrafter"/>
</dbReference>
<evidence type="ECO:0000256" key="1">
    <source>
        <dbReference type="ARBA" id="ARBA00022737"/>
    </source>
</evidence>
<dbReference type="OrthoDB" id="1525165at2"/>
<feature type="repeat" description="TPR" evidence="3">
    <location>
        <begin position="92"/>
        <end position="125"/>
    </location>
</feature>
<dbReference type="GO" id="GO:0016020">
    <property type="term" value="C:membrane"/>
    <property type="evidence" value="ECO:0007669"/>
    <property type="project" value="TreeGrafter"/>
</dbReference>
<dbReference type="PROSITE" id="PS50293">
    <property type="entry name" value="TPR_REGION"/>
    <property type="match status" value="1"/>
</dbReference>
<dbReference type="GO" id="GO:0072380">
    <property type="term" value="C:TRC complex"/>
    <property type="evidence" value="ECO:0007669"/>
    <property type="project" value="TreeGrafter"/>
</dbReference>
<gene>
    <name evidence="5" type="ORF">Calab_2476</name>
</gene>
<keyword evidence="2 3" id="KW-0802">TPR repeat</keyword>
<dbReference type="EMBL" id="CM001402">
    <property type="protein sequence ID" value="EHO42086.1"/>
    <property type="molecule type" value="Genomic_DNA"/>
</dbReference>
<dbReference type="InterPro" id="IPR019734">
    <property type="entry name" value="TPR_rpt"/>
</dbReference>
<evidence type="ECO:0000313" key="5">
    <source>
        <dbReference type="EMBL" id="EHO42086.1"/>
    </source>
</evidence>
<dbReference type="InParanoid" id="H1XZ15"/>
<proteinExistence type="predicted"/>
<dbReference type="Proteomes" id="UP000004671">
    <property type="component" value="Chromosome"/>
</dbReference>
<protein>
    <submittedName>
        <fullName evidence="5">Tetratricopeptide TPR_1 repeat-containing protein</fullName>
    </submittedName>
</protein>
<name>H1XZ15_CALAY</name>
<dbReference type="PaxDb" id="880073-Calab_2476"/>
<dbReference type="AlphaFoldDB" id="H1XZ15"/>
<dbReference type="GO" id="GO:0006620">
    <property type="term" value="P:post-translational protein targeting to endoplasmic reticulum membrane"/>
    <property type="evidence" value="ECO:0007669"/>
    <property type="project" value="TreeGrafter"/>
</dbReference>
<feature type="repeat" description="TPR" evidence="3">
    <location>
        <begin position="56"/>
        <end position="89"/>
    </location>
</feature>
<dbReference type="InterPro" id="IPR011990">
    <property type="entry name" value="TPR-like_helical_dom_sf"/>
</dbReference>
<dbReference type="PANTHER" id="PTHR45831:SF2">
    <property type="entry name" value="LD24721P"/>
    <property type="match status" value="1"/>
</dbReference>
<dbReference type="PANTHER" id="PTHR45831">
    <property type="entry name" value="LD24721P"/>
    <property type="match status" value="1"/>
</dbReference>
<dbReference type="HOGENOM" id="CLU_072309_1_0_0"/>
<dbReference type="InterPro" id="IPR047150">
    <property type="entry name" value="SGT"/>
</dbReference>
<dbReference type="eggNOG" id="COG0457">
    <property type="taxonomic scope" value="Bacteria"/>
</dbReference>
<dbReference type="STRING" id="880073.Cabys_1290"/>
<evidence type="ECO:0000313" key="6">
    <source>
        <dbReference type="Proteomes" id="UP000004671"/>
    </source>
</evidence>
<evidence type="ECO:0000256" key="4">
    <source>
        <dbReference type="SAM" id="MobiDB-lite"/>
    </source>
</evidence>
<keyword evidence="1" id="KW-0677">Repeat</keyword>
<feature type="region of interest" description="Disordered" evidence="4">
    <location>
        <begin position="141"/>
        <end position="161"/>
    </location>
</feature>
<dbReference type="SUPFAM" id="SSF48452">
    <property type="entry name" value="TPR-like"/>
    <property type="match status" value="1"/>
</dbReference>
<evidence type="ECO:0000256" key="3">
    <source>
        <dbReference type="PROSITE-ProRule" id="PRU00339"/>
    </source>
</evidence>
<keyword evidence="6" id="KW-1185">Reference proteome</keyword>
<dbReference type="Pfam" id="PF13432">
    <property type="entry name" value="TPR_16"/>
    <property type="match status" value="1"/>
</dbReference>
<dbReference type="Gene3D" id="1.25.40.10">
    <property type="entry name" value="Tetratricopeptide repeat domain"/>
    <property type="match status" value="1"/>
</dbReference>
<dbReference type="PROSITE" id="PS50005">
    <property type="entry name" value="TPR"/>
    <property type="match status" value="3"/>
</dbReference>